<dbReference type="PANTHER" id="PTHR22604:SF115">
    <property type="entry name" value="DIHYDRODIOL DEHYDROGENASE, PUTATIVE (AFU_ORTHOLOGUE AFUA_1G07520)-RELATED"/>
    <property type="match status" value="1"/>
</dbReference>
<evidence type="ECO:0000256" key="4">
    <source>
        <dbReference type="ARBA" id="ARBA00042988"/>
    </source>
</evidence>
<evidence type="ECO:0000256" key="1">
    <source>
        <dbReference type="ARBA" id="ARBA00010928"/>
    </source>
</evidence>
<sequence length="391" mass="43642">MDSPFILRWGIMGTGNIAKTFTKDLLLSQKWQSDRTISHVVTAVASSSSMEKTRHFVNELRLSSACTNYDSYKFMVADPKVDVVYVATPHSHHFQHVMLALESGKHVLCEKPLTVNAYQARTLCEEARKRNLFLMEAMWTRFLPITSDVLEKIRRGQIGEVLRVVVDTSFGDDVEKTWGTQHRMLNRDLAGGALLDLGIYSLTWIFLCLYHALPESLRQAPSGIAAQMTLNHLTGADEASSILLTFPTSAPNDVPEWKSQAVALTNLRVSTDPDGKNSAGPAIRIQGTKGEIQLDGPSFRPERYRVISRCDGAEGQDIESVKVVDYPVPSEAKGMYWEADEVGRCLRDGKIQSQSLPWEEIIAVLEVMDEARRQGGLIYPEAIENASYSSY</sequence>
<dbReference type="Gene3D" id="3.30.360.10">
    <property type="entry name" value="Dihydrodipicolinate Reductase, domain 2"/>
    <property type="match status" value="1"/>
</dbReference>
<evidence type="ECO:0000313" key="8">
    <source>
        <dbReference type="EMBL" id="OKL57518.1"/>
    </source>
</evidence>
<evidence type="ECO:0000256" key="5">
    <source>
        <dbReference type="ARBA" id="ARBA00049233"/>
    </source>
</evidence>
<dbReference type="Pfam" id="PF01408">
    <property type="entry name" value="GFO_IDH_MocA"/>
    <property type="match status" value="1"/>
</dbReference>
<dbReference type="Proteomes" id="UP000214365">
    <property type="component" value="Unassembled WGS sequence"/>
</dbReference>
<proteinExistence type="inferred from homology"/>
<dbReference type="InterPro" id="IPR055170">
    <property type="entry name" value="GFO_IDH_MocA-like_dom"/>
</dbReference>
<dbReference type="OrthoDB" id="2129491at2759"/>
<dbReference type="Pfam" id="PF22725">
    <property type="entry name" value="GFO_IDH_MocA_C3"/>
    <property type="match status" value="1"/>
</dbReference>
<comment type="catalytic activity">
    <reaction evidence="5">
        <text>D-xylose + NADP(+) = D-xylono-1,5-lactone + NADPH + H(+)</text>
        <dbReference type="Rhea" id="RHEA:22000"/>
        <dbReference type="ChEBI" id="CHEBI:15378"/>
        <dbReference type="ChEBI" id="CHEBI:15867"/>
        <dbReference type="ChEBI" id="CHEBI:53455"/>
        <dbReference type="ChEBI" id="CHEBI:57783"/>
        <dbReference type="ChEBI" id="CHEBI:58349"/>
        <dbReference type="EC" id="1.1.1.179"/>
    </reaction>
</comment>
<dbReference type="InterPro" id="IPR036291">
    <property type="entry name" value="NAD(P)-bd_dom_sf"/>
</dbReference>
<evidence type="ECO:0000256" key="3">
    <source>
        <dbReference type="ARBA" id="ARBA00038984"/>
    </source>
</evidence>
<dbReference type="EMBL" id="LFMY01000011">
    <property type="protein sequence ID" value="OKL57518.1"/>
    <property type="molecule type" value="Genomic_DNA"/>
</dbReference>
<dbReference type="SUPFAM" id="SSF55347">
    <property type="entry name" value="Glyceraldehyde-3-phosphate dehydrogenase-like, C-terminal domain"/>
    <property type="match status" value="1"/>
</dbReference>
<dbReference type="PANTHER" id="PTHR22604">
    <property type="entry name" value="OXIDOREDUCTASES"/>
    <property type="match status" value="1"/>
</dbReference>
<feature type="domain" description="GFO/IDH/MocA-like oxidoreductase" evidence="7">
    <location>
        <begin position="151"/>
        <end position="292"/>
    </location>
</feature>
<evidence type="ECO:0000259" key="6">
    <source>
        <dbReference type="Pfam" id="PF01408"/>
    </source>
</evidence>
<evidence type="ECO:0000313" key="9">
    <source>
        <dbReference type="Proteomes" id="UP000214365"/>
    </source>
</evidence>
<dbReference type="InterPro" id="IPR050984">
    <property type="entry name" value="Gfo/Idh/MocA_domain"/>
</dbReference>
<comment type="caution">
    <text evidence="8">The sequence shown here is derived from an EMBL/GenBank/DDBJ whole genome shotgun (WGS) entry which is preliminary data.</text>
</comment>
<feature type="domain" description="Gfo/Idh/MocA-like oxidoreductase N-terminal" evidence="6">
    <location>
        <begin position="7"/>
        <end position="135"/>
    </location>
</feature>
<reference evidence="8 9" key="1">
    <citation type="submission" date="2015-06" db="EMBL/GenBank/DDBJ databases">
        <title>Talaromyces atroroseus IBT 11181 draft genome.</title>
        <authorList>
            <person name="Rasmussen K.B."/>
            <person name="Rasmussen S."/>
            <person name="Petersen B."/>
            <person name="Sicheritz-Ponten T."/>
            <person name="Mortensen U.H."/>
            <person name="Thrane U."/>
        </authorList>
    </citation>
    <scope>NUCLEOTIDE SEQUENCE [LARGE SCALE GENOMIC DNA]</scope>
    <source>
        <strain evidence="8 9">IBT 11181</strain>
    </source>
</reference>
<dbReference type="GO" id="GO:0000166">
    <property type="term" value="F:nucleotide binding"/>
    <property type="evidence" value="ECO:0007669"/>
    <property type="project" value="InterPro"/>
</dbReference>
<gene>
    <name evidence="8" type="ORF">UA08_06916</name>
</gene>
<dbReference type="EC" id="1.1.1.179" evidence="3"/>
<keyword evidence="9" id="KW-1185">Reference proteome</keyword>
<evidence type="ECO:0000259" key="7">
    <source>
        <dbReference type="Pfam" id="PF22725"/>
    </source>
</evidence>
<name>A0A225AJZ8_TALAT</name>
<keyword evidence="2" id="KW-0560">Oxidoreductase</keyword>
<accession>A0A225AJZ8</accession>
<organism evidence="8 9">
    <name type="scientific">Talaromyces atroroseus</name>
    <dbReference type="NCBI Taxonomy" id="1441469"/>
    <lineage>
        <taxon>Eukaryota</taxon>
        <taxon>Fungi</taxon>
        <taxon>Dikarya</taxon>
        <taxon>Ascomycota</taxon>
        <taxon>Pezizomycotina</taxon>
        <taxon>Eurotiomycetes</taxon>
        <taxon>Eurotiomycetidae</taxon>
        <taxon>Eurotiales</taxon>
        <taxon>Trichocomaceae</taxon>
        <taxon>Talaromyces</taxon>
        <taxon>Talaromyces sect. Trachyspermi</taxon>
    </lineage>
</organism>
<dbReference type="GeneID" id="31006672"/>
<dbReference type="Gene3D" id="3.40.50.720">
    <property type="entry name" value="NAD(P)-binding Rossmann-like Domain"/>
    <property type="match status" value="1"/>
</dbReference>
<dbReference type="SUPFAM" id="SSF51735">
    <property type="entry name" value="NAD(P)-binding Rossmann-fold domains"/>
    <property type="match status" value="1"/>
</dbReference>
<evidence type="ECO:0000256" key="2">
    <source>
        <dbReference type="ARBA" id="ARBA00023002"/>
    </source>
</evidence>
<comment type="similarity">
    <text evidence="1">Belongs to the Gfo/Idh/MocA family.</text>
</comment>
<dbReference type="RefSeq" id="XP_020117639.1">
    <property type="nucleotide sequence ID" value="XM_020262180.1"/>
</dbReference>
<dbReference type="InterPro" id="IPR000683">
    <property type="entry name" value="Gfo/Idh/MocA-like_OxRdtase_N"/>
</dbReference>
<dbReference type="STRING" id="1441469.A0A225AJZ8"/>
<protein>
    <recommendedName>
        <fullName evidence="3">D-xylose 1-dehydrogenase (NADP(+), D-xylono-1,5-lactone-forming)</fullName>
        <ecNumber evidence="3">1.1.1.179</ecNumber>
    </recommendedName>
    <alternativeName>
        <fullName evidence="4">D-xylose-NADP dehydrogenase</fullName>
    </alternativeName>
</protein>
<dbReference type="GO" id="GO:0047837">
    <property type="term" value="F:D-xylose 1-dehydrogenase (NADP+) activity"/>
    <property type="evidence" value="ECO:0007669"/>
    <property type="project" value="UniProtKB-EC"/>
</dbReference>
<dbReference type="AlphaFoldDB" id="A0A225AJZ8"/>